<protein>
    <submittedName>
        <fullName evidence="1">Uncharacterized protein</fullName>
    </submittedName>
</protein>
<accession>A0A6J5QLN1</accession>
<organism evidence="1">
    <name type="scientific">uncultured Caudovirales phage</name>
    <dbReference type="NCBI Taxonomy" id="2100421"/>
    <lineage>
        <taxon>Viruses</taxon>
        <taxon>Duplodnaviria</taxon>
        <taxon>Heunggongvirae</taxon>
        <taxon>Uroviricota</taxon>
        <taxon>Caudoviricetes</taxon>
        <taxon>Peduoviridae</taxon>
        <taxon>Maltschvirus</taxon>
        <taxon>Maltschvirus maltsch</taxon>
    </lineage>
</organism>
<evidence type="ECO:0000313" key="2">
    <source>
        <dbReference type="EMBL" id="CAB4193256.1"/>
    </source>
</evidence>
<name>A0A6J5QLN1_9CAUD</name>
<dbReference type="EMBL" id="LR797198">
    <property type="protein sequence ID" value="CAB4193256.1"/>
    <property type="molecule type" value="Genomic_DNA"/>
</dbReference>
<gene>
    <name evidence="1" type="ORF">UFOVP1119_69</name>
    <name evidence="2" type="ORF">UFOVP1238_43</name>
</gene>
<proteinExistence type="predicted"/>
<dbReference type="EMBL" id="LR797076">
    <property type="protein sequence ID" value="CAB4185529.1"/>
    <property type="molecule type" value="Genomic_DNA"/>
</dbReference>
<evidence type="ECO:0000313" key="1">
    <source>
        <dbReference type="EMBL" id="CAB4185529.1"/>
    </source>
</evidence>
<reference evidence="1" key="1">
    <citation type="submission" date="2020-05" db="EMBL/GenBank/DDBJ databases">
        <authorList>
            <person name="Chiriac C."/>
            <person name="Salcher M."/>
            <person name="Ghai R."/>
            <person name="Kavagutti S V."/>
        </authorList>
    </citation>
    <scope>NUCLEOTIDE SEQUENCE</scope>
</reference>
<sequence length="59" mass="6531">MIVTQCSEVIENRELSISDPANFALANTIVLPCSICSEVGLEVFAKDAEFSKFTCQECW</sequence>